<organism evidence="1">
    <name type="scientific">Arundo donax</name>
    <name type="common">Giant reed</name>
    <name type="synonym">Donax arundinaceus</name>
    <dbReference type="NCBI Taxonomy" id="35708"/>
    <lineage>
        <taxon>Eukaryota</taxon>
        <taxon>Viridiplantae</taxon>
        <taxon>Streptophyta</taxon>
        <taxon>Embryophyta</taxon>
        <taxon>Tracheophyta</taxon>
        <taxon>Spermatophyta</taxon>
        <taxon>Magnoliopsida</taxon>
        <taxon>Liliopsida</taxon>
        <taxon>Poales</taxon>
        <taxon>Poaceae</taxon>
        <taxon>PACMAD clade</taxon>
        <taxon>Arundinoideae</taxon>
        <taxon>Arundineae</taxon>
        <taxon>Arundo</taxon>
    </lineage>
</organism>
<reference evidence="1" key="2">
    <citation type="journal article" date="2015" name="Data Brief">
        <title>Shoot transcriptome of the giant reed, Arundo donax.</title>
        <authorList>
            <person name="Barrero R.A."/>
            <person name="Guerrero F.D."/>
            <person name="Moolhuijzen P."/>
            <person name="Goolsby J.A."/>
            <person name="Tidwell J."/>
            <person name="Bellgard S.E."/>
            <person name="Bellgard M.I."/>
        </authorList>
    </citation>
    <scope>NUCLEOTIDE SEQUENCE</scope>
    <source>
        <tissue evidence="1">Shoot tissue taken approximately 20 cm above the soil surface</tissue>
    </source>
</reference>
<reference evidence="1" key="1">
    <citation type="submission" date="2014-09" db="EMBL/GenBank/DDBJ databases">
        <authorList>
            <person name="Magalhaes I.L.F."/>
            <person name="Oliveira U."/>
            <person name="Santos F.R."/>
            <person name="Vidigal T.H.D.A."/>
            <person name="Brescovit A.D."/>
            <person name="Santos A.J."/>
        </authorList>
    </citation>
    <scope>NUCLEOTIDE SEQUENCE</scope>
    <source>
        <tissue evidence="1">Shoot tissue taken approximately 20 cm above the soil surface</tissue>
    </source>
</reference>
<sequence>MDGKEIKRSRTHKGARTQTSCCQLTKITKSVNRGQGDLGKASSESKESNVRDGVVPHLLLLHDRRIRLWIYGDHLPGVLHDALHRFEEPGGDRR</sequence>
<evidence type="ECO:0000313" key="1">
    <source>
        <dbReference type="EMBL" id="JAD29380.1"/>
    </source>
</evidence>
<protein>
    <submittedName>
        <fullName evidence="1">Uncharacterized protein</fullName>
    </submittedName>
</protein>
<dbReference type="AlphaFoldDB" id="A0A0A8YY13"/>
<accession>A0A0A8YY13</accession>
<name>A0A0A8YY13_ARUDO</name>
<dbReference type="EMBL" id="GBRH01268515">
    <property type="protein sequence ID" value="JAD29380.1"/>
    <property type="molecule type" value="Transcribed_RNA"/>
</dbReference>
<proteinExistence type="predicted"/>